<dbReference type="EMBL" id="MTPS01000311">
    <property type="protein sequence ID" value="ONG33204.1"/>
    <property type="molecule type" value="Genomic_DNA"/>
</dbReference>
<protein>
    <submittedName>
        <fullName evidence="2">Phage tail protein</fullName>
    </submittedName>
</protein>
<evidence type="ECO:0000259" key="1">
    <source>
        <dbReference type="Pfam" id="PF08400"/>
    </source>
</evidence>
<organism evidence="2 3">
    <name type="scientific">Escherichia coli</name>
    <dbReference type="NCBI Taxonomy" id="562"/>
    <lineage>
        <taxon>Bacteria</taxon>
        <taxon>Pseudomonadati</taxon>
        <taxon>Pseudomonadota</taxon>
        <taxon>Gammaproteobacteria</taxon>
        <taxon>Enterobacterales</taxon>
        <taxon>Enterobacteriaceae</taxon>
        <taxon>Escherichia</taxon>
    </lineage>
</organism>
<dbReference type="InterPro" id="IPR013609">
    <property type="entry name" value="Stf-like_N"/>
</dbReference>
<dbReference type="AlphaFoldDB" id="A0A1V2GBR5"/>
<reference evidence="2 3" key="1">
    <citation type="submission" date="2017-01" db="EMBL/GenBank/DDBJ databases">
        <title>Draft genome sequence of an E. coli strain isolated from human, in Amazon, Brazil.</title>
        <authorList>
            <person name="Moura Q."/>
            <person name="Fernandes M.R."/>
            <person name="Cerdeira L."/>
            <person name="Vianello M."/>
            <person name="Souza T.A."/>
            <person name="Ienne S."/>
            <person name="Lincopan N."/>
        </authorList>
    </citation>
    <scope>NUCLEOTIDE SEQUENCE [LARGE SCALE GENOMIC DNA]</scope>
    <source>
        <strain evidence="2 3">ICBEcBL-II-13</strain>
    </source>
</reference>
<dbReference type="Gene3D" id="1.50.10.10">
    <property type="match status" value="1"/>
</dbReference>
<evidence type="ECO:0000313" key="2">
    <source>
        <dbReference type="EMBL" id="ONG33204.1"/>
    </source>
</evidence>
<dbReference type="InterPro" id="IPR008928">
    <property type="entry name" value="6-hairpin_glycosidase_sf"/>
</dbReference>
<feature type="domain" description="Lambda-like tail fibre protein N-terminal" evidence="1">
    <location>
        <begin position="3"/>
        <end position="126"/>
    </location>
</feature>
<dbReference type="RefSeq" id="WP_076795949.1">
    <property type="nucleotide sequence ID" value="NZ_CAMPRF010000164.1"/>
</dbReference>
<accession>A0A1V2GBR5</accession>
<comment type="caution">
    <text evidence="2">The sequence shown here is derived from an EMBL/GenBank/DDBJ whole genome shotgun (WGS) entry which is preliminary data.</text>
</comment>
<gene>
    <name evidence="2" type="ORF">BXT93_18220</name>
</gene>
<dbReference type="Pfam" id="PF08400">
    <property type="entry name" value="phage_tail_N"/>
    <property type="match status" value="1"/>
</dbReference>
<dbReference type="SUPFAM" id="SSF48208">
    <property type="entry name" value="Six-hairpin glycosidases"/>
    <property type="match status" value="1"/>
</dbReference>
<evidence type="ECO:0000313" key="3">
    <source>
        <dbReference type="Proteomes" id="UP000188967"/>
    </source>
</evidence>
<sequence length="608" mass="66488">MAIISGVYANGVGEPVVGVQLVLTARVTSSRVVMTTVVEQETGAAGEYKFDMKPGVYVVTASAAYLGVINVNPDSVDGTLNDYLTNFSADELTPAALAEIQELVATAQAAASVASAAATEARQNAAAAAAAAQISTAAAGSARFENFDEIINVNTTAMLELEKPEVLDPDIAITITETINYNYIGPVNGFCDVTSPLEYKIQMYAYTTGEYFNGETNLTADGKFSFKRSWAGAKQFRLVRVADSKWITTLEYPLCIRSYWMPADADPEVVSVMKDRCYTYDQACAALALMAQNHEAVERYVTGLCALVGENGGIKFFVNRLSAQSSREYYRTGNAAWVLYALAFYLSKYPTGSNAELARAKLDAGLTWLDGLKVDASGDPRHGLYMGGNGKYLEDGSFDPNYVATWCALEHNVDIYFLFELVGRLTDFTGYELRATTLAANIVEKFWIESEGRFRQGVHIDGPDNAAALDQSSWGGIFAVKAAPELAEKCRRYMERFRFGTLESTGYTPYHPDYGYSGHSRGVWTEGTAGVALFERALGNEQRATDLIAGLKPLRNEYGYRDSCDDKKYDTLPDWPSTTNTAWVILTCKPAGFWCVDLPVLDVGIVRY</sequence>
<name>A0A1V2GBR5_ECOLX</name>
<dbReference type="InterPro" id="IPR012341">
    <property type="entry name" value="6hp_glycosidase-like_sf"/>
</dbReference>
<proteinExistence type="predicted"/>
<dbReference type="GO" id="GO:0005975">
    <property type="term" value="P:carbohydrate metabolic process"/>
    <property type="evidence" value="ECO:0007669"/>
    <property type="project" value="InterPro"/>
</dbReference>
<dbReference type="Proteomes" id="UP000188967">
    <property type="component" value="Unassembled WGS sequence"/>
</dbReference>